<organism evidence="1">
    <name type="scientific">viral metagenome</name>
    <dbReference type="NCBI Taxonomy" id="1070528"/>
    <lineage>
        <taxon>unclassified sequences</taxon>
        <taxon>metagenomes</taxon>
        <taxon>organismal metagenomes</taxon>
    </lineage>
</organism>
<protein>
    <submittedName>
        <fullName evidence="1">Uncharacterized protein</fullName>
    </submittedName>
</protein>
<gene>
    <name evidence="2" type="ORF">MM415A01207_0002</name>
    <name evidence="1" type="ORF">MM415B01289_0008</name>
</gene>
<dbReference type="EMBL" id="MT142304">
    <property type="protein sequence ID" value="QJA77809.1"/>
    <property type="molecule type" value="Genomic_DNA"/>
</dbReference>
<name>A0A6M3IPR8_9ZZZZ</name>
<dbReference type="AlphaFoldDB" id="A0A6M3IPR8"/>
<accession>A0A6M3IPR8</accession>
<reference evidence="1" key="1">
    <citation type="submission" date="2020-03" db="EMBL/GenBank/DDBJ databases">
        <title>The deep terrestrial virosphere.</title>
        <authorList>
            <person name="Holmfeldt K."/>
            <person name="Nilsson E."/>
            <person name="Simone D."/>
            <person name="Lopez-Fernandez M."/>
            <person name="Wu X."/>
            <person name="de Brujin I."/>
            <person name="Lundin D."/>
            <person name="Andersson A."/>
            <person name="Bertilsson S."/>
            <person name="Dopson M."/>
        </authorList>
    </citation>
    <scope>NUCLEOTIDE SEQUENCE</scope>
    <source>
        <strain evidence="2">MM415A01207</strain>
        <strain evidence="1">MM415B01289</strain>
    </source>
</reference>
<sequence length="79" mass="8703">MTSSETSLFVTIGAMADINIGMQPEPDIIFYVNAVDEVMKIASNGDFFVHGQKVVNDIEVYHGFVKFLSGQGLYNKEAL</sequence>
<dbReference type="EMBL" id="MT141372">
    <property type="protein sequence ID" value="QJA59496.1"/>
    <property type="molecule type" value="Genomic_DNA"/>
</dbReference>
<evidence type="ECO:0000313" key="2">
    <source>
        <dbReference type="EMBL" id="QJA77809.1"/>
    </source>
</evidence>
<evidence type="ECO:0000313" key="1">
    <source>
        <dbReference type="EMBL" id="QJA59496.1"/>
    </source>
</evidence>
<proteinExistence type="predicted"/>